<evidence type="ECO:0000256" key="3">
    <source>
        <dbReference type="ARBA" id="ARBA00022692"/>
    </source>
</evidence>
<dbReference type="PROSITE" id="PS50156">
    <property type="entry name" value="SSD"/>
    <property type="match status" value="1"/>
</dbReference>
<feature type="transmembrane region" description="Helical" evidence="7">
    <location>
        <begin position="438"/>
        <end position="458"/>
    </location>
</feature>
<dbReference type="Gene3D" id="1.20.1640.10">
    <property type="entry name" value="Multidrug efflux transporter AcrB transmembrane domain"/>
    <property type="match status" value="2"/>
</dbReference>
<feature type="transmembrane region" description="Helical" evidence="7">
    <location>
        <begin position="243"/>
        <end position="265"/>
    </location>
</feature>
<feature type="transmembrane region" description="Helical" evidence="7">
    <location>
        <begin position="700"/>
        <end position="721"/>
    </location>
</feature>
<sequence length="839" mass="91474">MVKLSNNNNGMPVVRDLQDFDKSSGGLLERIVFHNRMLVLLSCLLITIVLGSFATKLDVNASFERMIPVNNPYIQNYLEHKNELPGLGNNIRVVVSNKKGDIYDPEYLQVLQDVNDTLYLIPGIDRSWMRSLWMPIVRWREVTEEGISGGAVMPSDYDGSEASIGALRRNITRAGLSGSLVANDSRSSMIVAPLLETHPQTGEPLDYSEFSKQLEEKIRSFESDSVGIHIVGFSKLVGDLIEGLQAVMVFFGISVLVAALFVYLYTHCVRSTVLLVSIAVTGVVWLLGLMQLLGYELDPYSILVPFLIFSIGLSHGTQKMNGVLQDIGRGTHKYVAARYTFRRLFLAGLTALLVNVVGFAVLAIIDIPVIRDLALTTSIGVSVLVFTKLILIPVALSYIGVSKKAARIAIEKDKKVQQNRNWQGRVWQGLNRFTERKWSIIAISVSVLVTAVSSVVMLDLKIGDLDPGAPELRPDSRYNTDNAFITANYGLSSDQFVVIMKTDPDGCRFFGPLQTMDKLAWRLRQTEGVQTTTSLADTVRFMTSGMAEGSAKWLTISRDQAITNASVDAAMISSPGITNQNCSVTPLIAYLTDHKADTLTRVLNEVEDFAGQYNTGPGAEQSVEFLLAAGNAGIEAATNIEVRRGIMVMYFAVYGATALLCLIAFRSIRATLVALIPLIMTTIICKALMVWLGIGLKVATLPVMAVGVGVGVDYALYLLSVQLTVQARGESLAAAYRRSLDFTGKVVALIGLTMAAGVVTWAWSPIKFQADMGILLTFMFLWNMVGALILIPALSHFMLKDVGTRTGKGGGVTSPVEAPVEPSSSEATHDRKQQLVGAH</sequence>
<evidence type="ECO:0000256" key="7">
    <source>
        <dbReference type="SAM" id="Phobius"/>
    </source>
</evidence>
<dbReference type="GO" id="GO:0005886">
    <property type="term" value="C:plasma membrane"/>
    <property type="evidence" value="ECO:0007669"/>
    <property type="project" value="UniProtKB-SubCell"/>
</dbReference>
<feature type="transmembrane region" description="Helical" evidence="7">
    <location>
        <begin position="647"/>
        <end position="665"/>
    </location>
</feature>
<keyword evidence="5 7" id="KW-0472">Membrane</keyword>
<feature type="region of interest" description="Disordered" evidence="6">
    <location>
        <begin position="808"/>
        <end position="839"/>
    </location>
</feature>
<evidence type="ECO:0000256" key="5">
    <source>
        <dbReference type="ARBA" id="ARBA00023136"/>
    </source>
</evidence>
<dbReference type="RefSeq" id="WP_218150048.1">
    <property type="nucleotide sequence ID" value="NZ_FOYD01000014.1"/>
</dbReference>
<protein>
    <recommendedName>
        <fullName evidence="8">SSD domain-containing protein</fullName>
    </recommendedName>
</protein>
<keyword evidence="4 7" id="KW-1133">Transmembrane helix</keyword>
<feature type="transmembrane region" description="Helical" evidence="7">
    <location>
        <begin position="742"/>
        <end position="763"/>
    </location>
</feature>
<feature type="transmembrane region" description="Helical" evidence="7">
    <location>
        <begin position="377"/>
        <end position="401"/>
    </location>
</feature>
<gene>
    <name evidence="9" type="ORF">SAMN05216578_11425</name>
</gene>
<evidence type="ECO:0000256" key="1">
    <source>
        <dbReference type="ARBA" id="ARBA00004651"/>
    </source>
</evidence>
<evidence type="ECO:0000256" key="4">
    <source>
        <dbReference type="ARBA" id="ARBA00022989"/>
    </source>
</evidence>
<dbReference type="InterPro" id="IPR000731">
    <property type="entry name" value="SSD"/>
</dbReference>
<dbReference type="InterPro" id="IPR004869">
    <property type="entry name" value="MMPL_dom"/>
</dbReference>
<comment type="subcellular location">
    <subcellularLocation>
        <location evidence="1">Cell membrane</location>
        <topology evidence="1">Multi-pass membrane protein</topology>
    </subcellularLocation>
</comment>
<dbReference type="InterPro" id="IPR050545">
    <property type="entry name" value="Mycobact_MmpL"/>
</dbReference>
<accession>A0A1I6C5W7</accession>
<dbReference type="Pfam" id="PF03176">
    <property type="entry name" value="MMPL"/>
    <property type="match status" value="1"/>
</dbReference>
<feature type="transmembrane region" description="Helical" evidence="7">
    <location>
        <begin position="775"/>
        <end position="799"/>
    </location>
</feature>
<keyword evidence="2" id="KW-1003">Cell membrane</keyword>
<dbReference type="AlphaFoldDB" id="A0A1I6C5W7"/>
<evidence type="ECO:0000256" key="2">
    <source>
        <dbReference type="ARBA" id="ARBA00022475"/>
    </source>
</evidence>
<organism evidence="9 10">
    <name type="scientific">Halopseudomonas formosensis</name>
    <dbReference type="NCBI Taxonomy" id="1002526"/>
    <lineage>
        <taxon>Bacteria</taxon>
        <taxon>Pseudomonadati</taxon>
        <taxon>Pseudomonadota</taxon>
        <taxon>Gammaproteobacteria</taxon>
        <taxon>Pseudomonadales</taxon>
        <taxon>Pseudomonadaceae</taxon>
        <taxon>Halopseudomonas</taxon>
    </lineage>
</organism>
<feature type="transmembrane region" description="Helical" evidence="7">
    <location>
        <begin position="37"/>
        <end position="55"/>
    </location>
</feature>
<evidence type="ECO:0000256" key="6">
    <source>
        <dbReference type="SAM" id="MobiDB-lite"/>
    </source>
</evidence>
<dbReference type="SUPFAM" id="SSF82866">
    <property type="entry name" value="Multidrug efflux transporter AcrB transmembrane domain"/>
    <property type="match status" value="2"/>
</dbReference>
<name>A0A1I6C5W7_9GAMM</name>
<feature type="transmembrane region" description="Helical" evidence="7">
    <location>
        <begin position="672"/>
        <end position="694"/>
    </location>
</feature>
<dbReference type="Proteomes" id="UP000242815">
    <property type="component" value="Unassembled WGS sequence"/>
</dbReference>
<keyword evidence="3 7" id="KW-0812">Transmembrane</keyword>
<feature type="transmembrane region" description="Helical" evidence="7">
    <location>
        <begin position="299"/>
        <end position="316"/>
    </location>
</feature>
<feature type="domain" description="SSD" evidence="8">
    <location>
        <begin position="272"/>
        <end position="398"/>
    </location>
</feature>
<feature type="transmembrane region" description="Helical" evidence="7">
    <location>
        <begin position="344"/>
        <end position="365"/>
    </location>
</feature>
<dbReference type="STRING" id="1002526.SAMN05216578_11425"/>
<feature type="transmembrane region" description="Helical" evidence="7">
    <location>
        <begin position="272"/>
        <end position="293"/>
    </location>
</feature>
<dbReference type="EMBL" id="FOYD01000014">
    <property type="protein sequence ID" value="SFQ88590.1"/>
    <property type="molecule type" value="Genomic_DNA"/>
</dbReference>
<feature type="compositionally biased region" description="Low complexity" evidence="6">
    <location>
        <begin position="813"/>
        <end position="826"/>
    </location>
</feature>
<dbReference type="PANTHER" id="PTHR33406">
    <property type="entry name" value="MEMBRANE PROTEIN MJ1562-RELATED"/>
    <property type="match status" value="1"/>
</dbReference>
<evidence type="ECO:0000313" key="10">
    <source>
        <dbReference type="Proteomes" id="UP000242815"/>
    </source>
</evidence>
<evidence type="ECO:0000259" key="8">
    <source>
        <dbReference type="PROSITE" id="PS50156"/>
    </source>
</evidence>
<evidence type="ECO:0000313" key="9">
    <source>
        <dbReference type="EMBL" id="SFQ88590.1"/>
    </source>
</evidence>
<reference evidence="9 10" key="1">
    <citation type="submission" date="2016-10" db="EMBL/GenBank/DDBJ databases">
        <authorList>
            <person name="de Groot N.N."/>
        </authorList>
    </citation>
    <scope>NUCLEOTIDE SEQUENCE [LARGE SCALE GENOMIC DNA]</scope>
    <source>
        <strain evidence="9 10">JCM 18415</strain>
    </source>
</reference>
<proteinExistence type="predicted"/>
<dbReference type="PANTHER" id="PTHR33406:SF10">
    <property type="entry name" value="SSD DOMAIN-CONTAINING PROTEIN"/>
    <property type="match status" value="1"/>
</dbReference>